<gene>
    <name evidence="9" type="ORF">SPRG_12930</name>
</gene>
<protein>
    <recommendedName>
        <fullName evidence="11">Ammonium transporter AmtB-like domain-containing protein</fullName>
    </recommendedName>
</protein>
<dbReference type="Gene3D" id="1.10.3430.10">
    <property type="entry name" value="Ammonium transporter AmtB like domains"/>
    <property type="match status" value="1"/>
</dbReference>
<feature type="transmembrane region" description="Helical" evidence="8">
    <location>
        <begin position="180"/>
        <end position="199"/>
    </location>
</feature>
<reference evidence="9 10" key="1">
    <citation type="journal article" date="2013" name="PLoS Genet.">
        <title>Distinctive expansion of potential virulence genes in the genome of the oomycete fish pathogen Saprolegnia parasitica.</title>
        <authorList>
            <person name="Jiang R.H."/>
            <person name="de Bruijn I."/>
            <person name="Haas B.J."/>
            <person name="Belmonte R."/>
            <person name="Lobach L."/>
            <person name="Christie J."/>
            <person name="van den Ackerveken G."/>
            <person name="Bottin A."/>
            <person name="Bulone V."/>
            <person name="Diaz-Moreno S.M."/>
            <person name="Dumas B."/>
            <person name="Fan L."/>
            <person name="Gaulin E."/>
            <person name="Govers F."/>
            <person name="Grenville-Briggs L.J."/>
            <person name="Horner N.R."/>
            <person name="Levin J.Z."/>
            <person name="Mammella M."/>
            <person name="Meijer H.J."/>
            <person name="Morris P."/>
            <person name="Nusbaum C."/>
            <person name="Oome S."/>
            <person name="Phillips A.J."/>
            <person name="van Rooyen D."/>
            <person name="Rzeszutek E."/>
            <person name="Saraiva M."/>
            <person name="Secombes C.J."/>
            <person name="Seidl M.F."/>
            <person name="Snel B."/>
            <person name="Stassen J.H."/>
            <person name="Sykes S."/>
            <person name="Tripathy S."/>
            <person name="van den Berg H."/>
            <person name="Vega-Arreguin J.C."/>
            <person name="Wawra S."/>
            <person name="Young S.K."/>
            <person name="Zeng Q."/>
            <person name="Dieguez-Uribeondo J."/>
            <person name="Russ C."/>
            <person name="Tyler B.M."/>
            <person name="van West P."/>
        </authorList>
    </citation>
    <scope>NUCLEOTIDE SEQUENCE [LARGE SCALE GENOMIC DNA]</scope>
    <source>
        <strain evidence="9 10">CBS 223.65</strain>
    </source>
</reference>
<evidence type="ECO:0000313" key="10">
    <source>
        <dbReference type="Proteomes" id="UP000030745"/>
    </source>
</evidence>
<keyword evidence="6 8" id="KW-0472">Membrane</keyword>
<dbReference type="GO" id="GO:0005886">
    <property type="term" value="C:plasma membrane"/>
    <property type="evidence" value="ECO:0007669"/>
    <property type="project" value="TreeGrafter"/>
</dbReference>
<dbReference type="InterPro" id="IPR029020">
    <property type="entry name" value="Ammonium/urea_transptr"/>
</dbReference>
<evidence type="ECO:0000256" key="6">
    <source>
        <dbReference type="ARBA" id="ARBA00023136"/>
    </source>
</evidence>
<keyword evidence="5 8" id="KW-1133">Transmembrane helix</keyword>
<keyword evidence="10" id="KW-1185">Reference proteome</keyword>
<dbReference type="PANTHER" id="PTHR11730">
    <property type="entry name" value="AMMONIUM TRANSPORTER"/>
    <property type="match status" value="1"/>
</dbReference>
<dbReference type="RefSeq" id="XP_012208148.1">
    <property type="nucleotide sequence ID" value="XM_012352758.1"/>
</dbReference>
<feature type="transmembrane region" description="Helical" evidence="8">
    <location>
        <begin position="250"/>
        <end position="273"/>
    </location>
</feature>
<comment type="subcellular location">
    <subcellularLocation>
        <location evidence="1">Membrane</location>
        <topology evidence="1">Multi-pass membrane protein</topology>
    </subcellularLocation>
</comment>
<feature type="transmembrane region" description="Helical" evidence="8">
    <location>
        <begin position="335"/>
        <end position="353"/>
    </location>
</feature>
<dbReference type="SUPFAM" id="SSF111352">
    <property type="entry name" value="Ammonium transporter"/>
    <property type="match status" value="1"/>
</dbReference>
<feature type="transmembrane region" description="Helical" evidence="8">
    <location>
        <begin position="84"/>
        <end position="105"/>
    </location>
</feature>
<proteinExistence type="inferred from homology"/>
<dbReference type="STRING" id="695850.A0A067BRN4"/>
<feature type="transmembrane region" description="Helical" evidence="8">
    <location>
        <begin position="293"/>
        <end position="315"/>
    </location>
</feature>
<dbReference type="VEuPathDB" id="FungiDB:SPRG_12930"/>
<dbReference type="GO" id="GO:0008519">
    <property type="term" value="F:ammonium channel activity"/>
    <property type="evidence" value="ECO:0007669"/>
    <property type="project" value="TreeGrafter"/>
</dbReference>
<feature type="transmembrane region" description="Helical" evidence="8">
    <location>
        <begin position="139"/>
        <end position="159"/>
    </location>
</feature>
<dbReference type="KEGG" id="spar:SPRG_12930"/>
<keyword evidence="4 8" id="KW-0812">Transmembrane</keyword>
<dbReference type="EMBL" id="KK583294">
    <property type="protein sequence ID" value="KDO21149.1"/>
    <property type="molecule type" value="Genomic_DNA"/>
</dbReference>
<feature type="transmembrane region" description="Helical" evidence="8">
    <location>
        <begin position="112"/>
        <end position="133"/>
    </location>
</feature>
<dbReference type="PANTHER" id="PTHR11730:SF6">
    <property type="entry name" value="AMMONIUM TRANSPORTER"/>
    <property type="match status" value="1"/>
</dbReference>
<name>A0A067BRN4_SAPPC</name>
<evidence type="ECO:0000256" key="2">
    <source>
        <dbReference type="ARBA" id="ARBA00005887"/>
    </source>
</evidence>
<dbReference type="GO" id="GO:0097272">
    <property type="term" value="P:ammonium homeostasis"/>
    <property type="evidence" value="ECO:0007669"/>
    <property type="project" value="TreeGrafter"/>
</dbReference>
<dbReference type="Proteomes" id="UP000030745">
    <property type="component" value="Unassembled WGS sequence"/>
</dbReference>
<evidence type="ECO:0000313" key="9">
    <source>
        <dbReference type="EMBL" id="KDO21149.1"/>
    </source>
</evidence>
<dbReference type="OrthoDB" id="10467924at2759"/>
<accession>A0A067BRN4</accession>
<evidence type="ECO:0000256" key="1">
    <source>
        <dbReference type="ARBA" id="ARBA00004141"/>
    </source>
</evidence>
<evidence type="ECO:0000256" key="5">
    <source>
        <dbReference type="ARBA" id="ARBA00022989"/>
    </source>
</evidence>
<evidence type="ECO:0000256" key="7">
    <source>
        <dbReference type="ARBA" id="ARBA00023177"/>
    </source>
</evidence>
<dbReference type="AlphaFoldDB" id="A0A067BRN4"/>
<feature type="transmembrane region" description="Helical" evidence="8">
    <location>
        <begin position="373"/>
        <end position="398"/>
    </location>
</feature>
<comment type="similarity">
    <text evidence="2">Belongs to the ammonia transporter channel (TC 1.A.11.2) family.</text>
</comment>
<feature type="transmembrane region" description="Helical" evidence="8">
    <location>
        <begin position="214"/>
        <end position="238"/>
    </location>
</feature>
<keyword evidence="3" id="KW-0813">Transport</keyword>
<evidence type="ECO:0000256" key="3">
    <source>
        <dbReference type="ARBA" id="ARBA00022448"/>
    </source>
</evidence>
<evidence type="ECO:0000256" key="8">
    <source>
        <dbReference type="SAM" id="Phobius"/>
    </source>
</evidence>
<organism evidence="9 10">
    <name type="scientific">Saprolegnia parasitica (strain CBS 223.65)</name>
    <dbReference type="NCBI Taxonomy" id="695850"/>
    <lineage>
        <taxon>Eukaryota</taxon>
        <taxon>Sar</taxon>
        <taxon>Stramenopiles</taxon>
        <taxon>Oomycota</taxon>
        <taxon>Saprolegniomycetes</taxon>
        <taxon>Saprolegniales</taxon>
        <taxon>Saprolegniaceae</taxon>
        <taxon>Saprolegnia</taxon>
    </lineage>
</organism>
<sequence>METTIVIHAPDLTAVWTSMARAGETPSADDASLRAVAFHMSLFLVLLLPIGHAMASIATAASSIQRRSTLYTAGLETAAGIEPATIVCMGVAVLVLVLQLLSAVLSPLSADVLFFHVATGLVLISVLHGTLHLQLPSRLLLLLILSAAGVVYPALMLAADHGWFAPSLDSNGLGAIDMGGLSAVHIPIGTIVLTAMLLLPDTLETAQVLATDPFSILATGLTSIGWPGLALGHATLFLGGDVWLPTLVTIAVHTILASTGGALVGLIAMGTFLPAMDVSVCAFAGFVAGSGSAGLVAPFVALLLGVGGACAYLAVAKAAVAAQRLRVPSEYSSAVAVHLGAGVFGLLASSVVVSDAQRSAVLGLRNRTTWQQLGANALLALLAVAWSMLVAAVVLVPVRLRRDRDVQSMVYTEMDDFDFDSYHDDDGSTICSSKPRRSEWP</sequence>
<dbReference type="GeneID" id="24134846"/>
<evidence type="ECO:0008006" key="11">
    <source>
        <dbReference type="Google" id="ProtNLM"/>
    </source>
</evidence>
<keyword evidence="7" id="KW-0924">Ammonia transport</keyword>
<feature type="transmembrane region" description="Helical" evidence="8">
    <location>
        <begin position="42"/>
        <end position="64"/>
    </location>
</feature>
<evidence type="ECO:0000256" key="4">
    <source>
        <dbReference type="ARBA" id="ARBA00022692"/>
    </source>
</evidence>